<sequence length="47" mass="5747">MKNLTDELLIESYKKAKKYQLSEEFIILIEEEMNRRQLHVPVHQMTK</sequence>
<keyword evidence="2" id="KW-1185">Reference proteome</keyword>
<dbReference type="Proteomes" id="UP000298347">
    <property type="component" value="Unassembled WGS sequence"/>
</dbReference>
<reference evidence="1 2" key="1">
    <citation type="journal article" date="2015" name="Int. J. Syst. Evol. Microbiol.">
        <title>Sporolactobacillus shoreae sp. nov. and Sporolactobacillus spathodeae sp. nov., two spore-forming lactic acid bacteria isolated from tree barks in Thailand.</title>
        <authorList>
            <person name="Thamacharoensuk T."/>
            <person name="Kitahara M."/>
            <person name="Ohkuma M."/>
            <person name="Thongchul N."/>
            <person name="Tanasupawat S."/>
        </authorList>
    </citation>
    <scope>NUCLEOTIDE SEQUENCE [LARGE SCALE GENOMIC DNA]</scope>
    <source>
        <strain evidence="1 2">BK92</strain>
    </source>
</reference>
<dbReference type="EMBL" id="SRJD01000003">
    <property type="protein sequence ID" value="TGA99553.1"/>
    <property type="molecule type" value="Genomic_DNA"/>
</dbReference>
<protein>
    <submittedName>
        <fullName evidence="1">Sporulation histidine kinase inhibitor Sda</fullName>
    </submittedName>
</protein>
<dbReference type="SUPFAM" id="SSF100985">
    <property type="entry name" value="Sporulation inhibitor Sda"/>
    <property type="match status" value="1"/>
</dbReference>
<evidence type="ECO:0000313" key="1">
    <source>
        <dbReference type="EMBL" id="TGA99553.1"/>
    </source>
</evidence>
<dbReference type="RefSeq" id="WP_135347576.1">
    <property type="nucleotide sequence ID" value="NZ_SRJD01000003.1"/>
</dbReference>
<dbReference type="InterPro" id="IPR015064">
    <property type="entry name" value="Sda"/>
</dbReference>
<evidence type="ECO:0000313" key="2">
    <source>
        <dbReference type="Proteomes" id="UP000298347"/>
    </source>
</evidence>
<gene>
    <name evidence="1" type="ORF">E4665_04305</name>
</gene>
<organism evidence="1 2">
    <name type="scientific">Sporolactobacillus shoreae</name>
    <dbReference type="NCBI Taxonomy" id="1465501"/>
    <lineage>
        <taxon>Bacteria</taxon>
        <taxon>Bacillati</taxon>
        <taxon>Bacillota</taxon>
        <taxon>Bacilli</taxon>
        <taxon>Bacillales</taxon>
        <taxon>Sporolactobacillaceae</taxon>
        <taxon>Sporolactobacillus</taxon>
    </lineage>
</organism>
<name>A0A4Z0GQM8_9BACL</name>
<dbReference type="Gene3D" id="1.10.287.1100">
    <property type="entry name" value="Sporulation inhibitor A"/>
    <property type="match status" value="1"/>
</dbReference>
<accession>A0A4Z0GQM8</accession>
<comment type="caution">
    <text evidence="1">The sequence shown here is derived from an EMBL/GenBank/DDBJ whole genome shotgun (WGS) entry which is preliminary data.</text>
</comment>
<dbReference type="Pfam" id="PF08970">
    <property type="entry name" value="Sda"/>
    <property type="match status" value="1"/>
</dbReference>
<proteinExistence type="predicted"/>
<dbReference type="InterPro" id="IPR036916">
    <property type="entry name" value="Sda_sf"/>
</dbReference>
<dbReference type="AlphaFoldDB" id="A0A4Z0GQM8"/>